<dbReference type="FunFam" id="1.10.20.10:FF:000062">
    <property type="entry name" value="Nuclear transcription factor Y subunit C"/>
    <property type="match status" value="1"/>
</dbReference>
<dbReference type="InterPro" id="IPR050568">
    <property type="entry name" value="Transcr_DNA_Rep_Reg"/>
</dbReference>
<keyword evidence="11" id="KW-1185">Reference proteome</keyword>
<feature type="domain" description="Transcription factor CBF/NF-Y/archaeal histone" evidence="8">
    <location>
        <begin position="35"/>
        <end position="98"/>
    </location>
</feature>
<feature type="compositionally biased region" description="Low complexity" evidence="7">
    <location>
        <begin position="13"/>
        <end position="23"/>
    </location>
</feature>
<evidence type="ECO:0000256" key="4">
    <source>
        <dbReference type="ARBA" id="ARBA00023163"/>
    </source>
</evidence>
<dbReference type="AlphaFoldDB" id="A0A0G4J044"/>
<dbReference type="EMBL" id="CDSF01000105">
    <property type="protein sequence ID" value="CEP00955.1"/>
    <property type="molecule type" value="Genomic_DNA"/>
</dbReference>
<name>A0A0G4J044_PLABS</name>
<proteinExistence type="inferred from homology"/>
<evidence type="ECO:0000256" key="5">
    <source>
        <dbReference type="ARBA" id="ARBA00023242"/>
    </source>
</evidence>
<comment type="similarity">
    <text evidence="6">Belongs to the NFYC/HAP5 subunit family.</text>
</comment>
<dbReference type="Proteomes" id="UP000039324">
    <property type="component" value="Unassembled WGS sequence"/>
</dbReference>
<keyword evidence="5" id="KW-0539">Nucleus</keyword>
<dbReference type="Proteomes" id="UP000290189">
    <property type="component" value="Unassembled WGS sequence"/>
</dbReference>
<evidence type="ECO:0000313" key="10">
    <source>
        <dbReference type="EMBL" id="SPR00947.1"/>
    </source>
</evidence>
<evidence type="ECO:0000256" key="6">
    <source>
        <dbReference type="ARBA" id="ARBA00038129"/>
    </source>
</evidence>
<evidence type="ECO:0000256" key="3">
    <source>
        <dbReference type="ARBA" id="ARBA00023125"/>
    </source>
</evidence>
<dbReference type="GO" id="GO:0003677">
    <property type="term" value="F:DNA binding"/>
    <property type="evidence" value="ECO:0007669"/>
    <property type="project" value="UniProtKB-KW"/>
</dbReference>
<sequence>MTSDDGESDGDRSASPTAPSAAPTDRDFMSIRNLQFPVSRIKKIMKSDEDVAMISGEVPILFSKACELFIQDVTRKAYEHTRRCKRRTLNKSDIAAAVASCSLFDFLVDIVPQTAADRENELATSGEPRMAYQAAGPIPLDCNGARQTLPPPFAE</sequence>
<evidence type="ECO:0000313" key="9">
    <source>
        <dbReference type="EMBL" id="CEP00955.1"/>
    </source>
</evidence>
<gene>
    <name evidence="9" type="ORF">PBRA_008267</name>
    <name evidence="10" type="ORF">PLBR_LOCUS8162</name>
</gene>
<dbReference type="Gene3D" id="1.10.20.10">
    <property type="entry name" value="Histone, subunit A"/>
    <property type="match status" value="1"/>
</dbReference>
<dbReference type="OMA" id="DHSENEA"/>
<comment type="subcellular location">
    <subcellularLocation>
        <location evidence="1">Nucleus</location>
    </subcellularLocation>
</comment>
<organism evidence="9 11">
    <name type="scientific">Plasmodiophora brassicae</name>
    <name type="common">Clubroot disease agent</name>
    <dbReference type="NCBI Taxonomy" id="37360"/>
    <lineage>
        <taxon>Eukaryota</taxon>
        <taxon>Sar</taxon>
        <taxon>Rhizaria</taxon>
        <taxon>Endomyxa</taxon>
        <taxon>Phytomyxea</taxon>
        <taxon>Plasmodiophorida</taxon>
        <taxon>Plasmodiophoridae</taxon>
        <taxon>Plasmodiophora</taxon>
    </lineage>
</organism>
<dbReference type="CDD" id="cd22908">
    <property type="entry name" value="HFD_NFYC-like"/>
    <property type="match status" value="1"/>
</dbReference>
<keyword evidence="10" id="KW-0496">Mitochondrion</keyword>
<evidence type="ECO:0000313" key="11">
    <source>
        <dbReference type="Proteomes" id="UP000039324"/>
    </source>
</evidence>
<dbReference type="GO" id="GO:0005634">
    <property type="term" value="C:nucleus"/>
    <property type="evidence" value="ECO:0007669"/>
    <property type="project" value="UniProtKB-SubCell"/>
</dbReference>
<keyword evidence="3" id="KW-0238">DNA-binding</keyword>
<keyword evidence="2" id="KW-0805">Transcription regulation</keyword>
<reference evidence="10 12" key="2">
    <citation type="submission" date="2018-03" db="EMBL/GenBank/DDBJ databases">
        <authorList>
            <person name="Fogelqvist J."/>
        </authorList>
    </citation>
    <scope>NUCLEOTIDE SEQUENCE [LARGE SCALE GENOMIC DNA]</scope>
</reference>
<reference evidence="9 11" key="1">
    <citation type="submission" date="2015-02" db="EMBL/GenBank/DDBJ databases">
        <authorList>
            <person name="Chooi Y.-H."/>
        </authorList>
    </citation>
    <scope>NUCLEOTIDE SEQUENCE [LARGE SCALE GENOMIC DNA]</scope>
    <source>
        <strain evidence="9">E3</strain>
    </source>
</reference>
<protein>
    <recommendedName>
        <fullName evidence="8">Transcription factor CBF/NF-Y/archaeal histone domain-containing protein</fullName>
    </recommendedName>
</protein>
<dbReference type="Pfam" id="PF00808">
    <property type="entry name" value="CBFD_NFYB_HMF"/>
    <property type="match status" value="1"/>
</dbReference>
<geneLocation type="mitochondrion" evidence="10"/>
<evidence type="ECO:0000256" key="1">
    <source>
        <dbReference type="ARBA" id="ARBA00004123"/>
    </source>
</evidence>
<evidence type="ECO:0000256" key="2">
    <source>
        <dbReference type="ARBA" id="ARBA00023015"/>
    </source>
</evidence>
<dbReference type="GO" id="GO:0046982">
    <property type="term" value="F:protein heterodimerization activity"/>
    <property type="evidence" value="ECO:0007669"/>
    <property type="project" value="InterPro"/>
</dbReference>
<evidence type="ECO:0000259" key="8">
    <source>
        <dbReference type="Pfam" id="PF00808"/>
    </source>
</evidence>
<accession>A0A0G4J044</accession>
<feature type="region of interest" description="Disordered" evidence="7">
    <location>
        <begin position="1"/>
        <end position="26"/>
    </location>
</feature>
<dbReference type="InterPro" id="IPR003958">
    <property type="entry name" value="CBFA_NFYB_domain"/>
</dbReference>
<evidence type="ECO:0000313" key="12">
    <source>
        <dbReference type="Proteomes" id="UP000290189"/>
    </source>
</evidence>
<keyword evidence="4" id="KW-0804">Transcription</keyword>
<dbReference type="SUPFAM" id="SSF47113">
    <property type="entry name" value="Histone-fold"/>
    <property type="match status" value="1"/>
</dbReference>
<dbReference type="STRING" id="37360.A0A0G4J044"/>
<evidence type="ECO:0000256" key="7">
    <source>
        <dbReference type="SAM" id="MobiDB-lite"/>
    </source>
</evidence>
<dbReference type="EMBL" id="OVEO01000016">
    <property type="protein sequence ID" value="SPR00947.1"/>
    <property type="molecule type" value="Genomic_DNA"/>
</dbReference>
<dbReference type="InterPro" id="IPR009072">
    <property type="entry name" value="Histone-fold"/>
</dbReference>
<dbReference type="PANTHER" id="PTHR10252">
    <property type="entry name" value="HISTONE-LIKE TRANSCRIPTION FACTOR CCAAT-RELATED"/>
    <property type="match status" value="1"/>
</dbReference>
<dbReference type="OrthoDB" id="1272441at2759"/>